<evidence type="ECO:0000256" key="1">
    <source>
        <dbReference type="SAM" id="MobiDB-lite"/>
    </source>
</evidence>
<keyword evidence="2" id="KW-0472">Membrane</keyword>
<keyword evidence="2" id="KW-0812">Transmembrane</keyword>
<accession>A0AA40KAE8</accession>
<name>A0AA40KAE8_9PEZI</name>
<protein>
    <recommendedName>
        <fullName evidence="3">Glycosyl transferase CAP10 domain-containing protein</fullName>
    </recommendedName>
</protein>
<dbReference type="SMART" id="SM00672">
    <property type="entry name" value="CAP10"/>
    <property type="match status" value="1"/>
</dbReference>
<feature type="transmembrane region" description="Helical" evidence="2">
    <location>
        <begin position="127"/>
        <end position="146"/>
    </location>
</feature>
<gene>
    <name evidence="4" type="ORF">B0T18DRAFT_318384</name>
</gene>
<dbReference type="PANTHER" id="PTHR12203:SF61">
    <property type="entry name" value="CAPSULE PROTEIN"/>
    <property type="match status" value="1"/>
</dbReference>
<feature type="region of interest" description="Disordered" evidence="1">
    <location>
        <begin position="536"/>
        <end position="555"/>
    </location>
</feature>
<dbReference type="Proteomes" id="UP001172155">
    <property type="component" value="Unassembled WGS sequence"/>
</dbReference>
<keyword evidence="5" id="KW-1185">Reference proteome</keyword>
<feature type="domain" description="Glycosyl transferase CAP10" evidence="3">
    <location>
        <begin position="443"/>
        <end position="710"/>
    </location>
</feature>
<feature type="transmembrane region" description="Helical" evidence="2">
    <location>
        <begin position="181"/>
        <end position="202"/>
    </location>
</feature>
<evidence type="ECO:0000313" key="5">
    <source>
        <dbReference type="Proteomes" id="UP001172155"/>
    </source>
</evidence>
<dbReference type="EMBL" id="JAUKUD010000002">
    <property type="protein sequence ID" value="KAK0751800.1"/>
    <property type="molecule type" value="Genomic_DNA"/>
</dbReference>
<feature type="transmembrane region" description="Helical" evidence="2">
    <location>
        <begin position="32"/>
        <end position="53"/>
    </location>
</feature>
<evidence type="ECO:0000313" key="4">
    <source>
        <dbReference type="EMBL" id="KAK0751800.1"/>
    </source>
</evidence>
<organism evidence="4 5">
    <name type="scientific">Schizothecium vesticola</name>
    <dbReference type="NCBI Taxonomy" id="314040"/>
    <lineage>
        <taxon>Eukaryota</taxon>
        <taxon>Fungi</taxon>
        <taxon>Dikarya</taxon>
        <taxon>Ascomycota</taxon>
        <taxon>Pezizomycotina</taxon>
        <taxon>Sordariomycetes</taxon>
        <taxon>Sordariomycetidae</taxon>
        <taxon>Sordariales</taxon>
        <taxon>Schizotheciaceae</taxon>
        <taxon>Schizothecium</taxon>
    </lineage>
</organism>
<dbReference type="AlphaFoldDB" id="A0AA40KAE8"/>
<comment type="caution">
    <text evidence="4">The sequence shown here is derived from an EMBL/GenBank/DDBJ whole genome shotgun (WGS) entry which is preliminary data.</text>
</comment>
<evidence type="ECO:0000256" key="2">
    <source>
        <dbReference type="SAM" id="Phobius"/>
    </source>
</evidence>
<dbReference type="PANTHER" id="PTHR12203">
    <property type="entry name" value="KDEL LYS-ASP-GLU-LEU CONTAINING - RELATED"/>
    <property type="match status" value="1"/>
</dbReference>
<feature type="transmembrane region" description="Helical" evidence="2">
    <location>
        <begin position="152"/>
        <end position="172"/>
    </location>
</feature>
<reference evidence="4" key="1">
    <citation type="submission" date="2023-06" db="EMBL/GenBank/DDBJ databases">
        <title>Genome-scale phylogeny and comparative genomics of the fungal order Sordariales.</title>
        <authorList>
            <consortium name="Lawrence Berkeley National Laboratory"/>
            <person name="Hensen N."/>
            <person name="Bonometti L."/>
            <person name="Westerberg I."/>
            <person name="Brannstrom I.O."/>
            <person name="Guillou S."/>
            <person name="Cros-Aarteil S."/>
            <person name="Calhoun S."/>
            <person name="Haridas S."/>
            <person name="Kuo A."/>
            <person name="Mondo S."/>
            <person name="Pangilinan J."/>
            <person name="Riley R."/>
            <person name="LaButti K."/>
            <person name="Andreopoulos B."/>
            <person name="Lipzen A."/>
            <person name="Chen C."/>
            <person name="Yanf M."/>
            <person name="Daum C."/>
            <person name="Ng V."/>
            <person name="Clum A."/>
            <person name="Steindorff A."/>
            <person name="Ohm R."/>
            <person name="Martin F."/>
            <person name="Silar P."/>
            <person name="Natvig D."/>
            <person name="Lalanne C."/>
            <person name="Gautier V."/>
            <person name="Ament-velasquez S.L."/>
            <person name="Kruys A."/>
            <person name="Hutchinson M.I."/>
            <person name="Powell A.J."/>
            <person name="Barry K."/>
            <person name="Miller A.N."/>
            <person name="Grigoriev I.V."/>
            <person name="Debuchy R."/>
            <person name="Gladieux P."/>
            <person name="Thoren M.H."/>
            <person name="Johannesson H."/>
        </authorList>
    </citation>
    <scope>NUCLEOTIDE SEQUENCE</scope>
    <source>
        <strain evidence="4">SMH3187-1</strain>
    </source>
</reference>
<dbReference type="InterPro" id="IPR051091">
    <property type="entry name" value="O-Glucosyltr/Glycosyltrsf_90"/>
</dbReference>
<keyword evidence="2" id="KW-1133">Transmembrane helix</keyword>
<sequence length="715" mass="79736">MVNSIRVSGLAALLATTVLVRGSPWIVGGWLGLLWAIPAVAWLIFFAALVGPARGGQPGGIRGSWPALRFEDDIVSLSKRVLCLLGVVFAGQWVLFGLSGLGLGVVLLGGSRAAFWYFAARTARHSSWRIFVPISSFASISTLVIYKQSSGILAVLQVVVSFITTSQVVAMLPRRSKSRPVLWLFAVLTFVWYLLSVVSISGETLNELRIKDHPVQVLMGRGQADFKHLLQGQSQNFTAAHAEYKRRYKVEPPPGFDIWYAFAKASNSPIIDDFDLIFENISPFWASNGKDISRAVDNVWYSHKADLWRCTFHGAKAETACEHPYRVFDRHVSSSFNDMFKVLKGKGLPDITFLVNHKDEPVVMVPPASLGEGRDGKGRGHIPVTDLGRQATWDALTTFCSMPKKRSLGKYQAVDTFGLPFVTDRKAAMDLCHHPEYRNMHGLFVSPTSFNLVEGLVPILSTGAPSTMGDLLFPSPAYTETPFLYHDSHDVEWHEKRNSLYWAGSTTGGIPPNASSILHLHRQRFVALSQNTVPQPCTSLRSSPTRANPSRLTAKTTRSLDTRRFDVFFTRLTNPLRIARVERAMFSTRSWANAAAPFHSTLAFDLDGNGISGRFYKLLASRSAVLKQTVLREWHDERLVPWVHYIPVSMSMEELPELVAFLTETPVGRERARRIGEQGRQWMGEGMRVEDRAVYVLRLLLELARAVDGERGKLV</sequence>
<dbReference type="Pfam" id="PF05686">
    <property type="entry name" value="Glyco_transf_90"/>
    <property type="match status" value="1"/>
</dbReference>
<dbReference type="InterPro" id="IPR006598">
    <property type="entry name" value="CAP10"/>
</dbReference>
<evidence type="ECO:0000259" key="3">
    <source>
        <dbReference type="SMART" id="SM00672"/>
    </source>
</evidence>
<feature type="transmembrane region" description="Helical" evidence="2">
    <location>
        <begin position="101"/>
        <end position="120"/>
    </location>
</feature>
<proteinExistence type="predicted"/>